<evidence type="ECO:0000256" key="5">
    <source>
        <dbReference type="ARBA" id="ARBA00023125"/>
    </source>
</evidence>
<feature type="region of interest" description="Disordered" evidence="8">
    <location>
        <begin position="150"/>
        <end position="179"/>
    </location>
</feature>
<dbReference type="OrthoDB" id="2123952at2759"/>
<evidence type="ECO:0000313" key="10">
    <source>
        <dbReference type="EMBL" id="TFK46073.1"/>
    </source>
</evidence>
<keyword evidence="3" id="KW-0862">Zinc</keyword>
<feature type="compositionally biased region" description="Acidic residues" evidence="8">
    <location>
        <begin position="242"/>
        <end position="256"/>
    </location>
</feature>
<feature type="region of interest" description="Disordered" evidence="8">
    <location>
        <begin position="191"/>
        <end position="261"/>
    </location>
</feature>
<keyword evidence="11" id="KW-1185">Reference proteome</keyword>
<dbReference type="PROSITE" id="PS50048">
    <property type="entry name" value="ZN2_CY6_FUNGAL_2"/>
    <property type="match status" value="1"/>
</dbReference>
<keyword evidence="4" id="KW-0805">Transcription regulation</keyword>
<protein>
    <recommendedName>
        <fullName evidence="9">Zn(2)-C6 fungal-type domain-containing protein</fullName>
    </recommendedName>
</protein>
<dbReference type="PANTHER" id="PTHR31313:SF78">
    <property type="entry name" value="TRANSCRIPTION FACTOR DOMAIN-CONTAINING PROTEIN"/>
    <property type="match status" value="1"/>
</dbReference>
<feature type="region of interest" description="Disordered" evidence="8">
    <location>
        <begin position="1"/>
        <end position="26"/>
    </location>
</feature>
<dbReference type="GO" id="GO:0005634">
    <property type="term" value="C:nucleus"/>
    <property type="evidence" value="ECO:0007669"/>
    <property type="project" value="UniProtKB-SubCell"/>
</dbReference>
<dbReference type="InterPro" id="IPR051615">
    <property type="entry name" value="Transcr_Regulatory_Elem"/>
</dbReference>
<dbReference type="GO" id="GO:0008270">
    <property type="term" value="F:zinc ion binding"/>
    <property type="evidence" value="ECO:0007669"/>
    <property type="project" value="InterPro"/>
</dbReference>
<dbReference type="Pfam" id="PF04082">
    <property type="entry name" value="Fungal_trans"/>
    <property type="match status" value="1"/>
</dbReference>
<evidence type="ECO:0000256" key="7">
    <source>
        <dbReference type="ARBA" id="ARBA00023242"/>
    </source>
</evidence>
<dbReference type="CDD" id="cd12148">
    <property type="entry name" value="fungal_TF_MHR"/>
    <property type="match status" value="1"/>
</dbReference>
<evidence type="ECO:0000256" key="8">
    <source>
        <dbReference type="SAM" id="MobiDB-lite"/>
    </source>
</evidence>
<dbReference type="GO" id="GO:0006351">
    <property type="term" value="P:DNA-templated transcription"/>
    <property type="evidence" value="ECO:0007669"/>
    <property type="project" value="InterPro"/>
</dbReference>
<dbReference type="InterPro" id="IPR001138">
    <property type="entry name" value="Zn2Cys6_DnaBD"/>
</dbReference>
<accession>A0A5C3MMT0</accession>
<keyword evidence="7" id="KW-0539">Nucleus</keyword>
<dbReference type="AlphaFoldDB" id="A0A5C3MMT0"/>
<dbReference type="InterPro" id="IPR007219">
    <property type="entry name" value="XnlR_reg_dom"/>
</dbReference>
<dbReference type="SMART" id="SM00906">
    <property type="entry name" value="Fungal_trans"/>
    <property type="match status" value="1"/>
</dbReference>
<dbReference type="Proteomes" id="UP000305948">
    <property type="component" value="Unassembled WGS sequence"/>
</dbReference>
<reference evidence="10 11" key="1">
    <citation type="journal article" date="2019" name="Nat. Ecol. Evol.">
        <title>Megaphylogeny resolves global patterns of mushroom evolution.</title>
        <authorList>
            <person name="Varga T."/>
            <person name="Krizsan K."/>
            <person name="Foldi C."/>
            <person name="Dima B."/>
            <person name="Sanchez-Garcia M."/>
            <person name="Sanchez-Ramirez S."/>
            <person name="Szollosi G.J."/>
            <person name="Szarkandi J.G."/>
            <person name="Papp V."/>
            <person name="Albert L."/>
            <person name="Andreopoulos W."/>
            <person name="Angelini C."/>
            <person name="Antonin V."/>
            <person name="Barry K.W."/>
            <person name="Bougher N.L."/>
            <person name="Buchanan P."/>
            <person name="Buyck B."/>
            <person name="Bense V."/>
            <person name="Catcheside P."/>
            <person name="Chovatia M."/>
            <person name="Cooper J."/>
            <person name="Damon W."/>
            <person name="Desjardin D."/>
            <person name="Finy P."/>
            <person name="Geml J."/>
            <person name="Haridas S."/>
            <person name="Hughes K."/>
            <person name="Justo A."/>
            <person name="Karasinski D."/>
            <person name="Kautmanova I."/>
            <person name="Kiss B."/>
            <person name="Kocsube S."/>
            <person name="Kotiranta H."/>
            <person name="LaButti K.M."/>
            <person name="Lechner B.E."/>
            <person name="Liimatainen K."/>
            <person name="Lipzen A."/>
            <person name="Lukacs Z."/>
            <person name="Mihaltcheva S."/>
            <person name="Morgado L.N."/>
            <person name="Niskanen T."/>
            <person name="Noordeloos M.E."/>
            <person name="Ohm R.A."/>
            <person name="Ortiz-Santana B."/>
            <person name="Ovrebo C."/>
            <person name="Racz N."/>
            <person name="Riley R."/>
            <person name="Savchenko A."/>
            <person name="Shiryaev A."/>
            <person name="Soop K."/>
            <person name="Spirin V."/>
            <person name="Szebenyi C."/>
            <person name="Tomsovsky M."/>
            <person name="Tulloss R.E."/>
            <person name="Uehling J."/>
            <person name="Grigoriev I.V."/>
            <person name="Vagvolgyi C."/>
            <person name="Papp T."/>
            <person name="Martin F.M."/>
            <person name="Miettinen O."/>
            <person name="Hibbett D.S."/>
            <person name="Nagy L.G."/>
        </authorList>
    </citation>
    <scope>NUCLEOTIDE SEQUENCE [LARGE SCALE GENOMIC DNA]</scope>
    <source>
        <strain evidence="10 11">OMC1185</strain>
    </source>
</reference>
<evidence type="ECO:0000256" key="2">
    <source>
        <dbReference type="ARBA" id="ARBA00022723"/>
    </source>
</evidence>
<evidence type="ECO:0000256" key="4">
    <source>
        <dbReference type="ARBA" id="ARBA00023015"/>
    </source>
</evidence>
<evidence type="ECO:0000259" key="9">
    <source>
        <dbReference type="PROSITE" id="PS50048"/>
    </source>
</evidence>
<dbReference type="PROSITE" id="PS00463">
    <property type="entry name" value="ZN2_CY6_FUNGAL_1"/>
    <property type="match status" value="1"/>
</dbReference>
<feature type="compositionally biased region" description="Polar residues" evidence="8">
    <location>
        <begin position="194"/>
        <end position="219"/>
    </location>
</feature>
<evidence type="ECO:0000256" key="1">
    <source>
        <dbReference type="ARBA" id="ARBA00004123"/>
    </source>
</evidence>
<dbReference type="Gene3D" id="4.10.240.10">
    <property type="entry name" value="Zn(2)-C6 fungal-type DNA-binding domain"/>
    <property type="match status" value="1"/>
</dbReference>
<organism evidence="10 11">
    <name type="scientific">Heliocybe sulcata</name>
    <dbReference type="NCBI Taxonomy" id="5364"/>
    <lineage>
        <taxon>Eukaryota</taxon>
        <taxon>Fungi</taxon>
        <taxon>Dikarya</taxon>
        <taxon>Basidiomycota</taxon>
        <taxon>Agaricomycotina</taxon>
        <taxon>Agaricomycetes</taxon>
        <taxon>Gloeophyllales</taxon>
        <taxon>Gloeophyllaceae</taxon>
        <taxon>Heliocybe</taxon>
    </lineage>
</organism>
<evidence type="ECO:0000313" key="11">
    <source>
        <dbReference type="Proteomes" id="UP000305948"/>
    </source>
</evidence>
<dbReference type="GO" id="GO:0003677">
    <property type="term" value="F:DNA binding"/>
    <property type="evidence" value="ECO:0007669"/>
    <property type="project" value="UniProtKB-KW"/>
</dbReference>
<keyword evidence="2" id="KW-0479">Metal-binding</keyword>
<dbReference type="CDD" id="cd00067">
    <property type="entry name" value="GAL4"/>
    <property type="match status" value="1"/>
</dbReference>
<feature type="domain" description="Zn(2)-C6 fungal-type" evidence="9">
    <location>
        <begin position="30"/>
        <end position="62"/>
    </location>
</feature>
<dbReference type="InterPro" id="IPR036864">
    <property type="entry name" value="Zn2-C6_fun-type_DNA-bd_sf"/>
</dbReference>
<name>A0A5C3MMT0_9AGAM</name>
<sequence>MYHDLLDDSHWGQPPEGLQGDPGRKRASRACDQCRKTKSKCELLGEGGPCRNCAESNLVCTFLGPTYKRGPPKGYLHAIEQRWYQAETILGAILASPDPRAKAIVSALQRDGLAREVLNRVDIGPFGPTGRASQPAGATMEDLFHSFIATNERQTQRQSRVSREIVSTSKDSRLTPTQAAAWQDRLTTLLGASPRNNASGSTSQFSTPQESASDTFSEPDTSRRRLRASPPDLSTLLTMDGSSDDNEEAGYTDDESSQAVGQLSLDENHEVRYHGEASGLHLLGQQERTDDRKEDGIWNLPMARVWPHAPNAVLRYEEEEDIQVPLPPIEQRDRLVNLYFIYFHPSFPVINKKRFLEAYEASKQDPSTSTLRGSQRLSKLLLCSMFSISERYCIDETTRVKKGEMYEHGCEYLDYARVVLNRVYHHSRLSTCQALLLLGIREFGIGSVEHGWLYIGMASHMAQDLGLHRQLDRWQHQGKELFTEEDTKIRRQVWWCCNIADKYVSVYMGRPVCVKEADFDTALPDVRQEDEEEFGQWLPYPHPSGPTPSDPKSYVPVASHVQSCFRAMSSLAIIIGHIVDQVYPIRGKHNQARIAESQRLEQALQRWYLALDECLQYAGSTAAPPPPPHVLVLHMMYWATVLLLHRAFFPRKSDHEEIKSQTPEHVYARARTECQGAANHISAIAVTYDKAFGLRHSPPFLTSYILGAGIMHIVTLSANSTDVQASLALRQCLESLKETGVTWPSAARAWELLNGVKVQFEGILTPLVNAPARQKRAAEEEPDNQGQGYPEAVKRGSEVDGATYNAGANYQAFDSRMMAQMLGLDVPAETIAGDAEFQGNTAWPFTIHSPSSQPWAVLNQLDLADWNVFGTNTNGVEQTDGMGNETQGADWMGSVGNDQYPFDVYRQYPPP</sequence>
<comment type="subcellular location">
    <subcellularLocation>
        <location evidence="1">Nucleus</location>
    </subcellularLocation>
</comment>
<gene>
    <name evidence="10" type="ORF">OE88DRAFT_1668214</name>
</gene>
<dbReference type="SMART" id="SM00066">
    <property type="entry name" value="GAL4"/>
    <property type="match status" value="1"/>
</dbReference>
<keyword evidence="5" id="KW-0238">DNA-binding</keyword>
<dbReference type="Pfam" id="PF00172">
    <property type="entry name" value="Zn_clus"/>
    <property type="match status" value="1"/>
</dbReference>
<dbReference type="SUPFAM" id="SSF57701">
    <property type="entry name" value="Zn2/Cys6 DNA-binding domain"/>
    <property type="match status" value="1"/>
</dbReference>
<dbReference type="GO" id="GO:0000981">
    <property type="term" value="F:DNA-binding transcription factor activity, RNA polymerase II-specific"/>
    <property type="evidence" value="ECO:0007669"/>
    <property type="project" value="InterPro"/>
</dbReference>
<feature type="compositionally biased region" description="Basic and acidic residues" evidence="8">
    <location>
        <begin position="1"/>
        <end position="10"/>
    </location>
</feature>
<evidence type="ECO:0000256" key="3">
    <source>
        <dbReference type="ARBA" id="ARBA00022833"/>
    </source>
</evidence>
<dbReference type="STRING" id="5364.A0A5C3MMT0"/>
<dbReference type="EMBL" id="ML213533">
    <property type="protein sequence ID" value="TFK46073.1"/>
    <property type="molecule type" value="Genomic_DNA"/>
</dbReference>
<keyword evidence="6" id="KW-0804">Transcription</keyword>
<proteinExistence type="predicted"/>
<dbReference type="PANTHER" id="PTHR31313">
    <property type="entry name" value="TY1 ENHANCER ACTIVATOR"/>
    <property type="match status" value="1"/>
</dbReference>
<evidence type="ECO:0000256" key="6">
    <source>
        <dbReference type="ARBA" id="ARBA00023163"/>
    </source>
</evidence>
<feature type="region of interest" description="Disordered" evidence="8">
    <location>
        <begin position="774"/>
        <end position="797"/>
    </location>
</feature>